<protein>
    <submittedName>
        <fullName evidence="1">Uncharacterized protein</fullName>
    </submittedName>
</protein>
<dbReference type="Proteomes" id="UP000001075">
    <property type="component" value="Unassembled WGS sequence"/>
</dbReference>
<dbReference type="EMBL" id="JH003396">
    <property type="protein sequence ID" value="EGW05094.1"/>
    <property type="molecule type" value="Genomic_DNA"/>
</dbReference>
<sequence>MDSSGSISLILEVLPQVPLVDSREFPLHYISSSSPSKQAQFQLSFPIRSPTV</sequence>
<gene>
    <name evidence="1" type="ORF">I79_024123</name>
</gene>
<dbReference type="InParanoid" id="G3IJT7"/>
<evidence type="ECO:0000313" key="2">
    <source>
        <dbReference type="Proteomes" id="UP000001075"/>
    </source>
</evidence>
<proteinExistence type="predicted"/>
<organism evidence="1 2">
    <name type="scientific">Cricetulus griseus</name>
    <name type="common">Chinese hamster</name>
    <name type="synonym">Cricetulus barabensis griseus</name>
    <dbReference type="NCBI Taxonomy" id="10029"/>
    <lineage>
        <taxon>Eukaryota</taxon>
        <taxon>Metazoa</taxon>
        <taxon>Chordata</taxon>
        <taxon>Craniata</taxon>
        <taxon>Vertebrata</taxon>
        <taxon>Euteleostomi</taxon>
        <taxon>Mammalia</taxon>
        <taxon>Eutheria</taxon>
        <taxon>Euarchontoglires</taxon>
        <taxon>Glires</taxon>
        <taxon>Rodentia</taxon>
        <taxon>Myomorpha</taxon>
        <taxon>Muroidea</taxon>
        <taxon>Cricetidae</taxon>
        <taxon>Cricetinae</taxon>
        <taxon>Cricetulus</taxon>
    </lineage>
</organism>
<evidence type="ECO:0000313" key="1">
    <source>
        <dbReference type="EMBL" id="EGW05094.1"/>
    </source>
</evidence>
<accession>G3IJT7</accession>
<name>G3IJT7_CRIGR</name>
<reference evidence="2" key="1">
    <citation type="journal article" date="2011" name="Nat. Biotechnol.">
        <title>The genomic sequence of the Chinese hamster ovary (CHO)-K1 cell line.</title>
        <authorList>
            <person name="Xu X."/>
            <person name="Nagarajan H."/>
            <person name="Lewis N.E."/>
            <person name="Pan S."/>
            <person name="Cai Z."/>
            <person name="Liu X."/>
            <person name="Chen W."/>
            <person name="Xie M."/>
            <person name="Wang W."/>
            <person name="Hammond S."/>
            <person name="Andersen M.R."/>
            <person name="Neff N."/>
            <person name="Passarelli B."/>
            <person name="Koh W."/>
            <person name="Fan H.C."/>
            <person name="Wang J."/>
            <person name="Gui Y."/>
            <person name="Lee K.H."/>
            <person name="Betenbaugh M.J."/>
            <person name="Quake S.R."/>
            <person name="Famili I."/>
            <person name="Palsson B.O."/>
            <person name="Wang J."/>
        </authorList>
    </citation>
    <scope>NUCLEOTIDE SEQUENCE [LARGE SCALE GENOMIC DNA]</scope>
    <source>
        <strain evidence="2">CHO K1 cell line</strain>
    </source>
</reference>
<dbReference type="AlphaFoldDB" id="G3IJT7"/>